<dbReference type="PANTHER" id="PTHR46190:SF1">
    <property type="entry name" value="SI:CH211-201H21.5"/>
    <property type="match status" value="1"/>
</dbReference>
<dbReference type="InterPro" id="IPR001910">
    <property type="entry name" value="Inosine/uridine_hydrolase_dom"/>
</dbReference>
<dbReference type="Gene3D" id="3.90.245.10">
    <property type="entry name" value="Ribonucleoside hydrolase-like"/>
    <property type="match status" value="1"/>
</dbReference>
<dbReference type="InterPro" id="IPR036452">
    <property type="entry name" value="Ribo_hydro-like"/>
</dbReference>
<evidence type="ECO:0000313" key="3">
    <source>
        <dbReference type="EMBL" id="KAK9510737.1"/>
    </source>
</evidence>
<reference evidence="3 4" key="1">
    <citation type="submission" date="2022-12" db="EMBL/GenBank/DDBJ databases">
        <title>Chromosome-level genome assembly of true bugs.</title>
        <authorList>
            <person name="Ma L."/>
            <person name="Li H."/>
        </authorList>
    </citation>
    <scope>NUCLEOTIDE SEQUENCE [LARGE SCALE GENOMIC DNA]</scope>
    <source>
        <strain evidence="3">Lab_2022b</strain>
    </source>
</reference>
<dbReference type="AlphaFoldDB" id="A0AAW1DK79"/>
<dbReference type="PANTHER" id="PTHR46190">
    <property type="entry name" value="SI:CH211-201H21.5-RELATED"/>
    <property type="match status" value="1"/>
</dbReference>
<dbReference type="CDD" id="cd02649">
    <property type="entry name" value="nuc_hydro_CeIAG"/>
    <property type="match status" value="1"/>
</dbReference>
<accession>A0AAW1DK79</accession>
<evidence type="ECO:0000256" key="1">
    <source>
        <dbReference type="ARBA" id="ARBA00009176"/>
    </source>
</evidence>
<keyword evidence="4" id="KW-1185">Reference proteome</keyword>
<protein>
    <recommendedName>
        <fullName evidence="2">Inosine/uridine-preferring nucleoside hydrolase domain-containing protein</fullName>
    </recommendedName>
</protein>
<proteinExistence type="inferred from homology"/>
<gene>
    <name evidence="3" type="ORF">O3M35_005463</name>
</gene>
<dbReference type="EMBL" id="JAPXFL010000002">
    <property type="protein sequence ID" value="KAK9510737.1"/>
    <property type="molecule type" value="Genomic_DNA"/>
</dbReference>
<sequence length="322" mass="35517">MKRLVIVDNDSGVDDIWALNILLNSSDIKVLGITCVNGNTTVDNVCRNNLYFLTTIGRCDIPVFKGATSQLIPPENLQICDDLKNFHGVNGFGDVPLPDICFGSNLQEENAIVALERITSKYKGEVSLVCCGPLTNVALAIRTYPHFASNVKDIFIMGGNYTALGNTTMCAEFNFHSDPEAAFIVLSGMEGKTVLLPWEACLTPNLPFEIRERLGQQGGRAIDLINKIEKPILDRMRRLNIKSWVSADAMLAAVILDDNIITEKFTAHATVELNGSYTRGQLVIDHLNIKDHNITIIKSLNGNFYKELLFRVVSKSLNASTV</sequence>
<comment type="similarity">
    <text evidence="1">Belongs to the IUNH family.</text>
</comment>
<dbReference type="SUPFAM" id="SSF53590">
    <property type="entry name" value="Nucleoside hydrolase"/>
    <property type="match status" value="1"/>
</dbReference>
<dbReference type="InterPro" id="IPR052775">
    <property type="entry name" value="IUN_hydrolase"/>
</dbReference>
<comment type="caution">
    <text evidence="3">The sequence shown here is derived from an EMBL/GenBank/DDBJ whole genome shotgun (WGS) entry which is preliminary data.</text>
</comment>
<dbReference type="GO" id="GO:0016799">
    <property type="term" value="F:hydrolase activity, hydrolyzing N-glycosyl compounds"/>
    <property type="evidence" value="ECO:0007669"/>
    <property type="project" value="InterPro"/>
</dbReference>
<dbReference type="Proteomes" id="UP001461498">
    <property type="component" value="Unassembled WGS sequence"/>
</dbReference>
<dbReference type="Pfam" id="PF01156">
    <property type="entry name" value="IU_nuc_hydro"/>
    <property type="match status" value="1"/>
</dbReference>
<evidence type="ECO:0000259" key="2">
    <source>
        <dbReference type="Pfam" id="PF01156"/>
    </source>
</evidence>
<feature type="domain" description="Inosine/uridine-preferring nucleoside hydrolase" evidence="2">
    <location>
        <begin position="5"/>
        <end position="305"/>
    </location>
</feature>
<name>A0AAW1DK79_9HEMI</name>
<evidence type="ECO:0000313" key="4">
    <source>
        <dbReference type="Proteomes" id="UP001461498"/>
    </source>
</evidence>
<organism evidence="3 4">
    <name type="scientific">Rhynocoris fuscipes</name>
    <dbReference type="NCBI Taxonomy" id="488301"/>
    <lineage>
        <taxon>Eukaryota</taxon>
        <taxon>Metazoa</taxon>
        <taxon>Ecdysozoa</taxon>
        <taxon>Arthropoda</taxon>
        <taxon>Hexapoda</taxon>
        <taxon>Insecta</taxon>
        <taxon>Pterygota</taxon>
        <taxon>Neoptera</taxon>
        <taxon>Paraneoptera</taxon>
        <taxon>Hemiptera</taxon>
        <taxon>Heteroptera</taxon>
        <taxon>Panheteroptera</taxon>
        <taxon>Cimicomorpha</taxon>
        <taxon>Reduviidae</taxon>
        <taxon>Harpactorinae</taxon>
        <taxon>Harpactorini</taxon>
        <taxon>Rhynocoris</taxon>
    </lineage>
</organism>